<dbReference type="PANTHER" id="PTHR28069">
    <property type="entry name" value="GH20023P"/>
    <property type="match status" value="1"/>
</dbReference>
<keyword evidence="3" id="KW-1185">Reference proteome</keyword>
<evidence type="ECO:0000259" key="1">
    <source>
        <dbReference type="Pfam" id="PF20179"/>
    </source>
</evidence>
<proteinExistence type="predicted"/>
<accession>A0A8J2SAZ0</accession>
<dbReference type="InterPro" id="IPR046824">
    <property type="entry name" value="Mss51-like_C"/>
</dbReference>
<dbReference type="PANTHER" id="PTHR28069:SF2">
    <property type="entry name" value="GH20023P"/>
    <property type="match status" value="1"/>
</dbReference>
<dbReference type="Proteomes" id="UP000789595">
    <property type="component" value="Unassembled WGS sequence"/>
</dbReference>
<feature type="domain" description="Mitochondrial splicing suppressor 51-like C-terminal" evidence="1">
    <location>
        <begin position="141"/>
        <end position="306"/>
    </location>
</feature>
<organism evidence="2 3">
    <name type="scientific">Pelagomonas calceolata</name>
    <dbReference type="NCBI Taxonomy" id="35677"/>
    <lineage>
        <taxon>Eukaryota</taxon>
        <taxon>Sar</taxon>
        <taxon>Stramenopiles</taxon>
        <taxon>Ochrophyta</taxon>
        <taxon>Pelagophyceae</taxon>
        <taxon>Pelagomonadales</taxon>
        <taxon>Pelagomonadaceae</taxon>
        <taxon>Pelagomonas</taxon>
    </lineage>
</organism>
<evidence type="ECO:0000313" key="3">
    <source>
        <dbReference type="Proteomes" id="UP000789595"/>
    </source>
</evidence>
<dbReference type="Pfam" id="PF20179">
    <property type="entry name" value="MSS51_C"/>
    <property type="match status" value="1"/>
</dbReference>
<protein>
    <recommendedName>
        <fullName evidence="1">Mitochondrial splicing suppressor 51-like C-terminal domain-containing protein</fullName>
    </recommendedName>
</protein>
<dbReference type="EMBL" id="CAKKNE010000002">
    <property type="protein sequence ID" value="CAH0368075.1"/>
    <property type="molecule type" value="Genomic_DNA"/>
</dbReference>
<dbReference type="AlphaFoldDB" id="A0A8J2SAZ0"/>
<evidence type="ECO:0000313" key="2">
    <source>
        <dbReference type="EMBL" id="CAH0368075.1"/>
    </source>
</evidence>
<dbReference type="OrthoDB" id="194537at2759"/>
<name>A0A8J2SAZ0_9STRA</name>
<comment type="caution">
    <text evidence="2">The sequence shown here is derived from an EMBL/GenBank/DDBJ whole genome shotgun (WGS) entry which is preliminary data.</text>
</comment>
<gene>
    <name evidence="2" type="ORF">PECAL_2P11230</name>
</gene>
<reference evidence="2" key="1">
    <citation type="submission" date="2021-11" db="EMBL/GenBank/DDBJ databases">
        <authorList>
            <consortium name="Genoscope - CEA"/>
            <person name="William W."/>
        </authorList>
    </citation>
    <scope>NUCLEOTIDE SEQUENCE</scope>
</reference>
<sequence>MGLHAGRRRSKRAARLQRADLRARDGNNGRYYPQADARLANNPDLAPGINCCAVCARQFITKVCPVSRRVRYCSAHHMLMDAKARAPSMRVLRRIDMLKDDGEPVSIERDELGLARLANDGFGVVEITPPAWAYAETMSYPLSVAHCLTALSPFRKVRRRAQSDAIRIVIMGASDAEAAAAPHVWLSCFRQAGLRGSFTVVLVGPELSPQEPTEAWKETCDVRLDYLCETAEDILTTADAIIGFNLGLTVDAYDWGPSLEKLPAGKPIAFFTNSLPELKAELEVYELVCRVRTCRPNPFRSPRWRQSTSMANDIYRRHSYVVAGTVEV</sequence>